<keyword evidence="3" id="KW-1185">Reference proteome</keyword>
<feature type="compositionally biased region" description="Basic and acidic residues" evidence="1">
    <location>
        <begin position="265"/>
        <end position="284"/>
    </location>
</feature>
<dbReference type="EMBL" id="CH479208">
    <property type="protein sequence ID" value="EDW31158.1"/>
    <property type="molecule type" value="Genomic_DNA"/>
</dbReference>
<feature type="region of interest" description="Disordered" evidence="1">
    <location>
        <begin position="1"/>
        <end position="54"/>
    </location>
</feature>
<organism evidence="3">
    <name type="scientific">Drosophila persimilis</name>
    <name type="common">Fruit fly</name>
    <dbReference type="NCBI Taxonomy" id="7234"/>
    <lineage>
        <taxon>Eukaryota</taxon>
        <taxon>Metazoa</taxon>
        <taxon>Ecdysozoa</taxon>
        <taxon>Arthropoda</taxon>
        <taxon>Hexapoda</taxon>
        <taxon>Insecta</taxon>
        <taxon>Pterygota</taxon>
        <taxon>Neoptera</taxon>
        <taxon>Endopterygota</taxon>
        <taxon>Diptera</taxon>
        <taxon>Brachycera</taxon>
        <taxon>Muscomorpha</taxon>
        <taxon>Ephydroidea</taxon>
        <taxon>Drosophilidae</taxon>
        <taxon>Drosophila</taxon>
        <taxon>Sophophora</taxon>
    </lineage>
</organism>
<dbReference type="AlphaFoldDB" id="B4H443"/>
<protein>
    <submittedName>
        <fullName evidence="2">GL20802</fullName>
    </submittedName>
</protein>
<dbReference type="PhylomeDB" id="B4H443"/>
<feature type="region of interest" description="Disordered" evidence="1">
    <location>
        <begin position="250"/>
        <end position="284"/>
    </location>
</feature>
<feature type="region of interest" description="Disordered" evidence="1">
    <location>
        <begin position="105"/>
        <end position="215"/>
    </location>
</feature>
<proteinExistence type="predicted"/>
<sequence length="284" mass="32178">MAPNSSSPLASPLVSPAPSGHDSVSLTVSSEESAEDSDDEVQCTDGPRAPTAEEMAWWRRQQRAEPGTRNKKPLTVHDRVEAVKRKFQEATPDEKRRIYRVLRAAQAIRRRRDERLEARRRQAERAASTKEPGEGSDEAPPPPPFRVVLPPMQRRTDEAETEGARSQEGPAGVTGRRRSAPEQQQQHQQQHHQQQGQWQQHQQQGQWQQQQQWRGPEAAVMGPYVSQEVRTAVRQGMVWHHQTLHITWASGPAPCEAQPEAGARVWEETPRGSNSRDPRRKTPE</sequence>
<evidence type="ECO:0000313" key="2">
    <source>
        <dbReference type="EMBL" id="EDW31158.1"/>
    </source>
</evidence>
<accession>B4H443</accession>
<evidence type="ECO:0000256" key="1">
    <source>
        <dbReference type="SAM" id="MobiDB-lite"/>
    </source>
</evidence>
<dbReference type="eggNOG" id="ENOG502TJNG">
    <property type="taxonomic scope" value="Eukaryota"/>
</dbReference>
<dbReference type="OMA" id="QQWRGPE"/>
<feature type="compositionally biased region" description="Acidic residues" evidence="1">
    <location>
        <begin position="32"/>
        <end position="42"/>
    </location>
</feature>
<dbReference type="HOGENOM" id="CLU_1062723_0_0_1"/>
<feature type="compositionally biased region" description="Basic and acidic residues" evidence="1">
    <location>
        <begin position="111"/>
        <end position="133"/>
    </location>
</feature>
<evidence type="ECO:0000313" key="3">
    <source>
        <dbReference type="Proteomes" id="UP000008744"/>
    </source>
</evidence>
<dbReference type="STRING" id="7234.B4H443"/>
<dbReference type="OrthoDB" id="7875629at2759"/>
<feature type="compositionally biased region" description="Low complexity" evidence="1">
    <location>
        <begin position="1"/>
        <end position="19"/>
    </location>
</feature>
<dbReference type="Proteomes" id="UP000008744">
    <property type="component" value="Unassembled WGS sequence"/>
</dbReference>
<dbReference type="KEGG" id="dpe:6600628"/>
<feature type="compositionally biased region" description="Low complexity" evidence="1">
    <location>
        <begin position="183"/>
        <end position="212"/>
    </location>
</feature>
<name>B4H443_DROPE</name>
<feature type="compositionally biased region" description="Basic and acidic residues" evidence="1">
    <location>
        <begin position="154"/>
        <end position="165"/>
    </location>
</feature>
<gene>
    <name evidence="2" type="primary">Dper\GL20802</name>
    <name evidence="2" type="ORF">Dper_GL20802</name>
</gene>
<reference evidence="2 3" key="1">
    <citation type="journal article" date="2007" name="Nature">
        <title>Evolution of genes and genomes on the Drosophila phylogeny.</title>
        <authorList>
            <consortium name="Drosophila 12 Genomes Consortium"/>
            <person name="Clark A.G."/>
            <person name="Eisen M.B."/>
            <person name="Smith D.R."/>
            <person name="Bergman C.M."/>
            <person name="Oliver B."/>
            <person name="Markow T.A."/>
            <person name="Kaufman T.C."/>
            <person name="Kellis M."/>
            <person name="Gelbart W."/>
            <person name="Iyer V.N."/>
            <person name="Pollard D.A."/>
            <person name="Sackton T.B."/>
            <person name="Larracuente A.M."/>
            <person name="Singh N.D."/>
            <person name="Abad J.P."/>
            <person name="Abt D.N."/>
            <person name="Adryan B."/>
            <person name="Aguade M."/>
            <person name="Akashi H."/>
            <person name="Anderson W.W."/>
            <person name="Aquadro C.F."/>
            <person name="Ardell D.H."/>
            <person name="Arguello R."/>
            <person name="Artieri C.G."/>
            <person name="Barbash D.A."/>
            <person name="Barker D."/>
            <person name="Barsanti P."/>
            <person name="Batterham P."/>
            <person name="Batzoglou S."/>
            <person name="Begun D."/>
            <person name="Bhutkar A."/>
            <person name="Blanco E."/>
            <person name="Bosak S.A."/>
            <person name="Bradley R.K."/>
            <person name="Brand A.D."/>
            <person name="Brent M.R."/>
            <person name="Brooks A.N."/>
            <person name="Brown R.H."/>
            <person name="Butlin R.K."/>
            <person name="Caggese C."/>
            <person name="Calvi B.R."/>
            <person name="Bernardo de Carvalho A."/>
            <person name="Caspi A."/>
            <person name="Castrezana S."/>
            <person name="Celniker S.E."/>
            <person name="Chang J.L."/>
            <person name="Chapple C."/>
            <person name="Chatterji S."/>
            <person name="Chinwalla A."/>
            <person name="Civetta A."/>
            <person name="Clifton S.W."/>
            <person name="Comeron J.M."/>
            <person name="Costello J.C."/>
            <person name="Coyne J.A."/>
            <person name="Daub J."/>
            <person name="David R.G."/>
            <person name="Delcher A.L."/>
            <person name="Delehaunty K."/>
            <person name="Do C.B."/>
            <person name="Ebling H."/>
            <person name="Edwards K."/>
            <person name="Eickbush T."/>
            <person name="Evans J.D."/>
            <person name="Filipski A."/>
            <person name="Findeiss S."/>
            <person name="Freyhult E."/>
            <person name="Fulton L."/>
            <person name="Fulton R."/>
            <person name="Garcia A.C."/>
            <person name="Gardiner A."/>
            <person name="Garfield D.A."/>
            <person name="Garvin B.E."/>
            <person name="Gibson G."/>
            <person name="Gilbert D."/>
            <person name="Gnerre S."/>
            <person name="Godfrey J."/>
            <person name="Good R."/>
            <person name="Gotea V."/>
            <person name="Gravely B."/>
            <person name="Greenberg A.J."/>
            <person name="Griffiths-Jones S."/>
            <person name="Gross S."/>
            <person name="Guigo R."/>
            <person name="Gustafson E.A."/>
            <person name="Haerty W."/>
            <person name="Hahn M.W."/>
            <person name="Halligan D.L."/>
            <person name="Halpern A.L."/>
            <person name="Halter G.M."/>
            <person name="Han M.V."/>
            <person name="Heger A."/>
            <person name="Hillier L."/>
            <person name="Hinrichs A.S."/>
            <person name="Holmes I."/>
            <person name="Hoskins R.A."/>
            <person name="Hubisz M.J."/>
            <person name="Hultmark D."/>
            <person name="Huntley M.A."/>
            <person name="Jaffe D.B."/>
            <person name="Jagadeeshan S."/>
            <person name="Jeck W.R."/>
            <person name="Johnson J."/>
            <person name="Jones C.D."/>
            <person name="Jordan W.C."/>
            <person name="Karpen G.H."/>
            <person name="Kataoka E."/>
            <person name="Keightley P.D."/>
            <person name="Kheradpour P."/>
            <person name="Kirkness E.F."/>
            <person name="Koerich L.B."/>
            <person name="Kristiansen K."/>
            <person name="Kudrna D."/>
            <person name="Kulathinal R.J."/>
            <person name="Kumar S."/>
            <person name="Kwok R."/>
            <person name="Lander E."/>
            <person name="Langley C.H."/>
            <person name="Lapoint R."/>
            <person name="Lazzaro B.P."/>
            <person name="Lee S.J."/>
            <person name="Levesque L."/>
            <person name="Li R."/>
            <person name="Lin C.F."/>
            <person name="Lin M.F."/>
            <person name="Lindblad-Toh K."/>
            <person name="Llopart A."/>
            <person name="Long M."/>
            <person name="Low L."/>
            <person name="Lozovsky E."/>
            <person name="Lu J."/>
            <person name="Luo M."/>
            <person name="Machado C.A."/>
            <person name="Makalowski W."/>
            <person name="Marzo M."/>
            <person name="Matsuda M."/>
            <person name="Matzkin L."/>
            <person name="McAllister B."/>
            <person name="McBride C.S."/>
            <person name="McKernan B."/>
            <person name="McKernan K."/>
            <person name="Mendez-Lago M."/>
            <person name="Minx P."/>
            <person name="Mollenhauer M.U."/>
            <person name="Montooth K."/>
            <person name="Mount S.M."/>
            <person name="Mu X."/>
            <person name="Myers E."/>
            <person name="Negre B."/>
            <person name="Newfeld S."/>
            <person name="Nielsen R."/>
            <person name="Noor M.A."/>
            <person name="O'Grady P."/>
            <person name="Pachter L."/>
            <person name="Papaceit M."/>
            <person name="Parisi M.J."/>
            <person name="Parisi M."/>
            <person name="Parts L."/>
            <person name="Pedersen J.S."/>
            <person name="Pesole G."/>
            <person name="Phillippy A.M."/>
            <person name="Ponting C.P."/>
            <person name="Pop M."/>
            <person name="Porcelli D."/>
            <person name="Powell J.R."/>
            <person name="Prohaska S."/>
            <person name="Pruitt K."/>
            <person name="Puig M."/>
            <person name="Quesneville H."/>
            <person name="Ram K.R."/>
            <person name="Rand D."/>
            <person name="Rasmussen M.D."/>
            <person name="Reed L.K."/>
            <person name="Reenan R."/>
            <person name="Reily A."/>
            <person name="Remington K.A."/>
            <person name="Rieger T.T."/>
            <person name="Ritchie M.G."/>
            <person name="Robin C."/>
            <person name="Rogers Y.H."/>
            <person name="Rohde C."/>
            <person name="Rozas J."/>
            <person name="Rubenfield M.J."/>
            <person name="Ruiz A."/>
            <person name="Russo S."/>
            <person name="Salzberg S.L."/>
            <person name="Sanchez-Gracia A."/>
            <person name="Saranga D.J."/>
            <person name="Sato H."/>
            <person name="Schaeffer S.W."/>
            <person name="Schatz M.C."/>
            <person name="Schlenke T."/>
            <person name="Schwartz R."/>
            <person name="Segarra C."/>
            <person name="Singh R.S."/>
            <person name="Sirot L."/>
            <person name="Sirota M."/>
            <person name="Sisneros N.B."/>
            <person name="Smith C.D."/>
            <person name="Smith T.F."/>
            <person name="Spieth J."/>
            <person name="Stage D.E."/>
            <person name="Stark A."/>
            <person name="Stephan W."/>
            <person name="Strausberg R.L."/>
            <person name="Strempel S."/>
            <person name="Sturgill D."/>
            <person name="Sutton G."/>
            <person name="Sutton G.G."/>
            <person name="Tao W."/>
            <person name="Teichmann S."/>
            <person name="Tobari Y.N."/>
            <person name="Tomimura Y."/>
            <person name="Tsolas J.M."/>
            <person name="Valente V.L."/>
            <person name="Venter E."/>
            <person name="Venter J.C."/>
            <person name="Vicario S."/>
            <person name="Vieira F.G."/>
            <person name="Vilella A.J."/>
            <person name="Villasante A."/>
            <person name="Walenz B."/>
            <person name="Wang J."/>
            <person name="Wasserman M."/>
            <person name="Watts T."/>
            <person name="Wilson D."/>
            <person name="Wilson R.K."/>
            <person name="Wing R.A."/>
            <person name="Wolfner M.F."/>
            <person name="Wong A."/>
            <person name="Wong G.K."/>
            <person name="Wu C.I."/>
            <person name="Wu G."/>
            <person name="Yamamoto D."/>
            <person name="Yang H.P."/>
            <person name="Yang S.P."/>
            <person name="Yorke J.A."/>
            <person name="Yoshida K."/>
            <person name="Zdobnov E."/>
            <person name="Zhang P."/>
            <person name="Zhang Y."/>
            <person name="Zimin A.V."/>
            <person name="Baldwin J."/>
            <person name="Abdouelleil A."/>
            <person name="Abdulkadir J."/>
            <person name="Abebe A."/>
            <person name="Abera B."/>
            <person name="Abreu J."/>
            <person name="Acer S.C."/>
            <person name="Aftuck L."/>
            <person name="Alexander A."/>
            <person name="An P."/>
            <person name="Anderson E."/>
            <person name="Anderson S."/>
            <person name="Arachi H."/>
            <person name="Azer M."/>
            <person name="Bachantsang P."/>
            <person name="Barry A."/>
            <person name="Bayul T."/>
            <person name="Berlin A."/>
            <person name="Bessette D."/>
            <person name="Bloom T."/>
            <person name="Blye J."/>
            <person name="Boguslavskiy L."/>
            <person name="Bonnet C."/>
            <person name="Boukhgalter B."/>
            <person name="Bourzgui I."/>
            <person name="Brown A."/>
            <person name="Cahill P."/>
            <person name="Channer S."/>
            <person name="Cheshatsang Y."/>
            <person name="Chuda L."/>
            <person name="Citroen M."/>
            <person name="Collymore A."/>
            <person name="Cooke P."/>
            <person name="Costello M."/>
            <person name="D'Aco K."/>
            <person name="Daza R."/>
            <person name="De Haan G."/>
            <person name="DeGray S."/>
            <person name="DeMaso C."/>
            <person name="Dhargay N."/>
            <person name="Dooley K."/>
            <person name="Dooley E."/>
            <person name="Doricent M."/>
            <person name="Dorje P."/>
            <person name="Dorjee K."/>
            <person name="Dupes A."/>
            <person name="Elong R."/>
            <person name="Falk J."/>
            <person name="Farina A."/>
            <person name="Faro S."/>
            <person name="Ferguson D."/>
            <person name="Fisher S."/>
            <person name="Foley C.D."/>
            <person name="Franke A."/>
            <person name="Friedrich D."/>
            <person name="Gadbois L."/>
            <person name="Gearin G."/>
            <person name="Gearin C.R."/>
            <person name="Giannoukos G."/>
            <person name="Goode T."/>
            <person name="Graham J."/>
            <person name="Grandbois E."/>
            <person name="Grewal S."/>
            <person name="Gyaltsen K."/>
            <person name="Hafez N."/>
            <person name="Hagos B."/>
            <person name="Hall J."/>
            <person name="Henson C."/>
            <person name="Hollinger A."/>
            <person name="Honan T."/>
            <person name="Huard M.D."/>
            <person name="Hughes L."/>
            <person name="Hurhula B."/>
            <person name="Husby M.E."/>
            <person name="Kamat A."/>
            <person name="Kanga B."/>
            <person name="Kashin S."/>
            <person name="Khazanovich D."/>
            <person name="Kisner P."/>
            <person name="Lance K."/>
            <person name="Lara M."/>
            <person name="Lee W."/>
            <person name="Lennon N."/>
            <person name="Letendre F."/>
            <person name="LeVine R."/>
            <person name="Lipovsky A."/>
            <person name="Liu X."/>
            <person name="Liu J."/>
            <person name="Liu S."/>
            <person name="Lokyitsang T."/>
            <person name="Lokyitsang Y."/>
            <person name="Lubonja R."/>
            <person name="Lui A."/>
            <person name="MacDonald P."/>
            <person name="Magnisalis V."/>
            <person name="Maru K."/>
            <person name="Matthews C."/>
            <person name="McCusker W."/>
            <person name="McDonough S."/>
            <person name="Mehta T."/>
            <person name="Meldrim J."/>
            <person name="Meneus L."/>
            <person name="Mihai O."/>
            <person name="Mihalev A."/>
            <person name="Mihova T."/>
            <person name="Mittelman R."/>
            <person name="Mlenga V."/>
            <person name="Montmayeur A."/>
            <person name="Mulrain L."/>
            <person name="Navidi A."/>
            <person name="Naylor J."/>
            <person name="Negash T."/>
            <person name="Nguyen T."/>
            <person name="Nguyen N."/>
            <person name="Nicol R."/>
            <person name="Norbu C."/>
            <person name="Norbu N."/>
            <person name="Novod N."/>
            <person name="O'Neill B."/>
            <person name="Osman S."/>
            <person name="Markiewicz E."/>
            <person name="Oyono O.L."/>
            <person name="Patti C."/>
            <person name="Phunkhang P."/>
            <person name="Pierre F."/>
            <person name="Priest M."/>
            <person name="Raghuraman S."/>
            <person name="Rege F."/>
            <person name="Reyes R."/>
            <person name="Rise C."/>
            <person name="Rogov P."/>
            <person name="Ross K."/>
            <person name="Ryan E."/>
            <person name="Settipalli S."/>
            <person name="Shea T."/>
            <person name="Sherpa N."/>
            <person name="Shi L."/>
            <person name="Shih D."/>
            <person name="Sparrow T."/>
            <person name="Spaulding J."/>
            <person name="Stalker J."/>
            <person name="Stange-Thomann N."/>
            <person name="Stavropoulos S."/>
            <person name="Stone C."/>
            <person name="Strader C."/>
            <person name="Tesfaye S."/>
            <person name="Thomson T."/>
            <person name="Thoulutsang Y."/>
            <person name="Thoulutsang D."/>
            <person name="Topham K."/>
            <person name="Topping I."/>
            <person name="Tsamla T."/>
            <person name="Vassiliev H."/>
            <person name="Vo A."/>
            <person name="Wangchuk T."/>
            <person name="Wangdi T."/>
            <person name="Weiand M."/>
            <person name="Wilkinson J."/>
            <person name="Wilson A."/>
            <person name="Yadav S."/>
            <person name="Young G."/>
            <person name="Yu Q."/>
            <person name="Zembek L."/>
            <person name="Zhong D."/>
            <person name="Zimmer A."/>
            <person name="Zwirko Z."/>
            <person name="Jaffe D.B."/>
            <person name="Alvarez P."/>
            <person name="Brockman W."/>
            <person name="Butler J."/>
            <person name="Chin C."/>
            <person name="Gnerre S."/>
            <person name="Grabherr M."/>
            <person name="Kleber M."/>
            <person name="Mauceli E."/>
            <person name="MacCallum I."/>
        </authorList>
    </citation>
    <scope>NUCLEOTIDE SEQUENCE [LARGE SCALE GENOMIC DNA]</scope>
    <source>
        <strain evidence="3">MSH-3 / Tucson 14011-0111.49</strain>
    </source>
</reference>